<dbReference type="EMBL" id="JAINDJ010000007">
    <property type="protein sequence ID" value="KAG9442281.1"/>
    <property type="molecule type" value="Genomic_DNA"/>
</dbReference>
<dbReference type="SUPFAM" id="SSF52833">
    <property type="entry name" value="Thioredoxin-like"/>
    <property type="match status" value="2"/>
</dbReference>
<reference evidence="3 4" key="1">
    <citation type="submission" date="2021-07" db="EMBL/GenBank/DDBJ databases">
        <title>The Aristolochia fimbriata genome: insights into angiosperm evolution, floral development and chemical biosynthesis.</title>
        <authorList>
            <person name="Jiao Y."/>
        </authorList>
    </citation>
    <scope>NUCLEOTIDE SEQUENCE [LARGE SCALE GENOMIC DNA]</scope>
    <source>
        <strain evidence="3">IBCAS-2021</strain>
        <tissue evidence="3">Leaf</tissue>
    </source>
</reference>
<dbReference type="Proteomes" id="UP000825729">
    <property type="component" value="Unassembled WGS sequence"/>
</dbReference>
<keyword evidence="4" id="KW-1185">Reference proteome</keyword>
<dbReference type="InterPro" id="IPR036249">
    <property type="entry name" value="Thioredoxin-like_sf"/>
</dbReference>
<accession>A0AAV7E1M6</accession>
<protein>
    <recommendedName>
        <fullName evidence="5">Thioredoxin domain-containing protein</fullName>
    </recommendedName>
</protein>
<proteinExistence type="predicted"/>
<dbReference type="SUPFAM" id="SSF143456">
    <property type="entry name" value="VC0467-like"/>
    <property type="match status" value="1"/>
</dbReference>
<dbReference type="PANTHER" id="PTHR31984">
    <property type="entry name" value="TRANSPORTER, PUTATIVE (DUF179)-RELATED"/>
    <property type="match status" value="1"/>
</dbReference>
<feature type="compositionally biased region" description="Basic and acidic residues" evidence="1">
    <location>
        <begin position="671"/>
        <end position="687"/>
    </location>
</feature>
<feature type="compositionally biased region" description="Polar residues" evidence="1">
    <location>
        <begin position="661"/>
        <end position="670"/>
    </location>
</feature>
<evidence type="ECO:0008006" key="5">
    <source>
        <dbReference type="Google" id="ProtNLM"/>
    </source>
</evidence>
<dbReference type="InterPro" id="IPR003774">
    <property type="entry name" value="AlgH-like"/>
</dbReference>
<evidence type="ECO:0000313" key="4">
    <source>
        <dbReference type="Proteomes" id="UP000825729"/>
    </source>
</evidence>
<dbReference type="AlphaFoldDB" id="A0AAV7E1M6"/>
<feature type="chain" id="PRO_5043451173" description="Thioredoxin domain-containing protein" evidence="2">
    <location>
        <begin position="20"/>
        <end position="1200"/>
    </location>
</feature>
<dbReference type="Gene3D" id="3.40.1740.10">
    <property type="entry name" value="VC0467-like"/>
    <property type="match status" value="1"/>
</dbReference>
<keyword evidence="2" id="KW-0732">Signal</keyword>
<feature type="region of interest" description="Disordered" evidence="1">
    <location>
        <begin position="647"/>
        <end position="704"/>
    </location>
</feature>
<name>A0AAV7E1M6_ARIFI</name>
<evidence type="ECO:0000313" key="3">
    <source>
        <dbReference type="EMBL" id="KAG9442281.1"/>
    </source>
</evidence>
<evidence type="ECO:0000256" key="1">
    <source>
        <dbReference type="SAM" id="MobiDB-lite"/>
    </source>
</evidence>
<sequence length="1200" mass="134318">MAMKFTVLASFLLLLSVQGSVVPEVNRSTFEWEILTKKNFSSQIRLHSHILVMVTVPWNGESRSLMKALTDLAAQKKQFSDLKLMVVYRNAEKILADLLGATEGITFICYHHSVSYKYHGRLRAQNILASLRYLMSLEHDELPLKPLNTRDDLEAFLKSTDKAILLLEFCGWTPGLMSVGKGQIRDKDMPVLDARVDVGSFGGILNGESGKRVQFDEKKNQKELKDEKLTCEAEIELDGNSWAKAFVSENQSAPLEVENRYNNSDLSCSFEEFQKFKSFFANFTKVMQDHFLPPERQRFGLVSDPSLLSSLGVEFLHSWVLMVHVSGCPYCSGLLKEGDNLEDIMTRELALVQELESERYDLQATIPGNEPSIILFVDRSSESSKVRRKSRSALANFRELALHNQDFYQPMTGWGIAGAKSSEQNIPGMTRSSNSYTSRHPKHEQSKVKFKDKMAFMVVGGEGNVGLGDVSGGPRGNPAYDLLAYLLQKKNPSFKLKETKVSALAKEVGFQLLSDDFEVKILDSSQPKKEMVQPEDMLNTLHQRTGVQLPDIDSIVVNGNKFLDIANKQHLSEEPGVINEAVHPQDVETSVNDDDGGKIASVHARSDKKVEVGQMTNHISTVHNVEIHGFKEGVGLVTLDVEHGQSSRETLKASRGHRLSNEQPIQSHQKSAIEVHLKHSSGKDTDPHSASSSDGMRTTGVSGKSNSVVFESSEEVESNSFRGSFFFSDGGYQLLEFLTSGSEVPSVVIIDPVLQQHYVFPKDNVLSYSALRFFIDMFLNGSLPAYQRSESFVLPLREAPRPPFVNLDFHEADSLPRVTVQTFKQLVLGFDPSNGLHSVIKNRSHAWKNDVLVLFSSSWCGFCQRMELVVREVYRAFKGYSDILKSRSNIQGPTLVQDDPDDILLNALPSVLLMDCILNDCSKLLKLSGQRELYPALVLFPAEKKNAISYQGDTSVTDIIEFIAAYGSHSHHLSENKGILWTRNEEGATIPKVESDLSSSSMDRKFLEVQSAQQEDLNIEVNLQEEDQSDLRARDSSDSNSRLVDVGSVLVATEHISTPPFNKSKVLILRANKTEGFQGLIINKRIKWEFLRGIGEDLKALKQAPLSFGGPLLEYGMPLISFTRSRTEGYIEVLPNIYFGDQIATSQTIEGVKSGNQSAIDYWFFLGYCGWGWNQLFDELTEGGWQLSSYQVEQLEWPDM</sequence>
<feature type="signal peptide" evidence="2">
    <location>
        <begin position="1"/>
        <end position="19"/>
    </location>
</feature>
<comment type="caution">
    <text evidence="3">The sequence shown here is derived from an EMBL/GenBank/DDBJ whole genome shotgun (WGS) entry which is preliminary data.</text>
</comment>
<organism evidence="3 4">
    <name type="scientific">Aristolochia fimbriata</name>
    <name type="common">White veined hardy Dutchman's pipe vine</name>
    <dbReference type="NCBI Taxonomy" id="158543"/>
    <lineage>
        <taxon>Eukaryota</taxon>
        <taxon>Viridiplantae</taxon>
        <taxon>Streptophyta</taxon>
        <taxon>Embryophyta</taxon>
        <taxon>Tracheophyta</taxon>
        <taxon>Spermatophyta</taxon>
        <taxon>Magnoliopsida</taxon>
        <taxon>Magnoliidae</taxon>
        <taxon>Piperales</taxon>
        <taxon>Aristolochiaceae</taxon>
        <taxon>Aristolochia</taxon>
    </lineage>
</organism>
<dbReference type="Pfam" id="PF02622">
    <property type="entry name" value="DUF179"/>
    <property type="match status" value="1"/>
</dbReference>
<dbReference type="PANTHER" id="PTHR31984:SF12">
    <property type="entry name" value="THIOREDOXIN DOMAIN-CONTAINING PROTEIN"/>
    <property type="match status" value="1"/>
</dbReference>
<evidence type="ECO:0000256" key="2">
    <source>
        <dbReference type="SAM" id="SignalP"/>
    </source>
</evidence>
<gene>
    <name evidence="3" type="ORF">H6P81_018135</name>
</gene>
<dbReference type="Gene3D" id="3.40.30.10">
    <property type="entry name" value="Glutaredoxin"/>
    <property type="match status" value="2"/>
</dbReference>
<feature type="compositionally biased region" description="Polar residues" evidence="1">
    <location>
        <begin position="688"/>
        <end position="704"/>
    </location>
</feature>